<dbReference type="AlphaFoldDB" id="A0A0A8YC37"/>
<sequence>MNVASAMIHSGWLAVRTWLGWMTSCNKRGNLQK</sequence>
<reference evidence="1" key="2">
    <citation type="journal article" date="2015" name="Data Brief">
        <title>Shoot transcriptome of the giant reed, Arundo donax.</title>
        <authorList>
            <person name="Barrero R.A."/>
            <person name="Guerrero F.D."/>
            <person name="Moolhuijzen P."/>
            <person name="Goolsby J.A."/>
            <person name="Tidwell J."/>
            <person name="Bellgard S.E."/>
            <person name="Bellgard M.I."/>
        </authorList>
    </citation>
    <scope>NUCLEOTIDE SEQUENCE</scope>
    <source>
        <tissue evidence="1">Shoot tissue taken approximately 20 cm above the soil surface</tissue>
    </source>
</reference>
<accession>A0A0A8YC37</accession>
<dbReference type="EMBL" id="GBRH01274972">
    <property type="protein sequence ID" value="JAD22923.1"/>
    <property type="molecule type" value="Transcribed_RNA"/>
</dbReference>
<protein>
    <submittedName>
        <fullName evidence="1">Uncharacterized protein</fullName>
    </submittedName>
</protein>
<reference evidence="1" key="1">
    <citation type="submission" date="2014-09" db="EMBL/GenBank/DDBJ databases">
        <authorList>
            <person name="Magalhaes I.L.F."/>
            <person name="Oliveira U."/>
            <person name="Santos F.R."/>
            <person name="Vidigal T.H.D.A."/>
            <person name="Brescovit A.D."/>
            <person name="Santos A.J."/>
        </authorList>
    </citation>
    <scope>NUCLEOTIDE SEQUENCE</scope>
    <source>
        <tissue evidence="1">Shoot tissue taken approximately 20 cm above the soil surface</tissue>
    </source>
</reference>
<proteinExistence type="predicted"/>
<evidence type="ECO:0000313" key="1">
    <source>
        <dbReference type="EMBL" id="JAD22923.1"/>
    </source>
</evidence>
<organism evidence="1">
    <name type="scientific">Arundo donax</name>
    <name type="common">Giant reed</name>
    <name type="synonym">Donax arundinaceus</name>
    <dbReference type="NCBI Taxonomy" id="35708"/>
    <lineage>
        <taxon>Eukaryota</taxon>
        <taxon>Viridiplantae</taxon>
        <taxon>Streptophyta</taxon>
        <taxon>Embryophyta</taxon>
        <taxon>Tracheophyta</taxon>
        <taxon>Spermatophyta</taxon>
        <taxon>Magnoliopsida</taxon>
        <taxon>Liliopsida</taxon>
        <taxon>Poales</taxon>
        <taxon>Poaceae</taxon>
        <taxon>PACMAD clade</taxon>
        <taxon>Arundinoideae</taxon>
        <taxon>Arundineae</taxon>
        <taxon>Arundo</taxon>
    </lineage>
</organism>
<name>A0A0A8YC37_ARUDO</name>